<name>A0A7J5Y9A4_DISMA</name>
<feature type="region of interest" description="Disordered" evidence="1">
    <location>
        <begin position="141"/>
        <end position="178"/>
    </location>
</feature>
<keyword evidence="3" id="KW-1185">Reference proteome</keyword>
<proteinExistence type="predicted"/>
<evidence type="ECO:0000313" key="3">
    <source>
        <dbReference type="Proteomes" id="UP000518266"/>
    </source>
</evidence>
<gene>
    <name evidence="2" type="ORF">F7725_003082</name>
</gene>
<feature type="non-terminal residue" evidence="2">
    <location>
        <position position="214"/>
    </location>
</feature>
<comment type="caution">
    <text evidence="2">The sequence shown here is derived from an EMBL/GenBank/DDBJ whole genome shotgun (WGS) entry which is preliminary data.</text>
</comment>
<evidence type="ECO:0000256" key="1">
    <source>
        <dbReference type="SAM" id="MobiDB-lite"/>
    </source>
</evidence>
<protein>
    <submittedName>
        <fullName evidence="2">Uncharacterized protein</fullName>
    </submittedName>
</protein>
<dbReference type="EMBL" id="JAAKFY010000014">
    <property type="protein sequence ID" value="KAF3846004.1"/>
    <property type="molecule type" value="Genomic_DNA"/>
</dbReference>
<sequence length="214" mass="22612">FSDAHPPALSAVSQYHSAASASPLQSGSTNHGSCHLRVPSLPPSSLCLSHKILNHPSFQHTENDPCGLVSGVLEELVEAALEAMLVLPPFAQSEDTSRSVPCEGSPKVIGAGATQKHVEATGVGRLSAALRHAVSLTGQLRQQQHHHQHQDLLQGKPDQLTPNTPIQENRFSAGTGCGSAGSHRVVSDQLFVRDALRSSCCPLLLALKLKLELG</sequence>
<accession>A0A7J5Y9A4</accession>
<dbReference type="Proteomes" id="UP000518266">
    <property type="component" value="Unassembled WGS sequence"/>
</dbReference>
<reference evidence="2 3" key="1">
    <citation type="submission" date="2020-03" db="EMBL/GenBank/DDBJ databases">
        <title>Dissostichus mawsoni Genome sequencing and assembly.</title>
        <authorList>
            <person name="Park H."/>
        </authorList>
    </citation>
    <scope>NUCLEOTIDE SEQUENCE [LARGE SCALE GENOMIC DNA]</scope>
    <source>
        <strain evidence="2">DM0001</strain>
        <tissue evidence="2">Muscle</tissue>
    </source>
</reference>
<feature type="compositionally biased region" description="Polar residues" evidence="1">
    <location>
        <begin position="160"/>
        <end position="172"/>
    </location>
</feature>
<organism evidence="2 3">
    <name type="scientific">Dissostichus mawsoni</name>
    <name type="common">Antarctic cod</name>
    <dbReference type="NCBI Taxonomy" id="36200"/>
    <lineage>
        <taxon>Eukaryota</taxon>
        <taxon>Metazoa</taxon>
        <taxon>Chordata</taxon>
        <taxon>Craniata</taxon>
        <taxon>Vertebrata</taxon>
        <taxon>Euteleostomi</taxon>
        <taxon>Actinopterygii</taxon>
        <taxon>Neopterygii</taxon>
        <taxon>Teleostei</taxon>
        <taxon>Neoteleostei</taxon>
        <taxon>Acanthomorphata</taxon>
        <taxon>Eupercaria</taxon>
        <taxon>Perciformes</taxon>
        <taxon>Notothenioidei</taxon>
        <taxon>Nototheniidae</taxon>
        <taxon>Dissostichus</taxon>
    </lineage>
</organism>
<evidence type="ECO:0000313" key="2">
    <source>
        <dbReference type="EMBL" id="KAF3846004.1"/>
    </source>
</evidence>
<dbReference type="AlphaFoldDB" id="A0A7J5Y9A4"/>